<reference evidence="3" key="1">
    <citation type="submission" date="2016-09" db="EMBL/GenBank/DDBJ databases">
        <authorList>
            <person name="Gulvik C.A."/>
        </authorList>
    </citation>
    <scope>NUCLEOTIDE SEQUENCE [LARGE SCALE GENOMIC DNA]</scope>
    <source>
        <strain evidence="3">LMG 26676</strain>
    </source>
</reference>
<dbReference type="Proteomes" id="UP000094469">
    <property type="component" value="Unassembled WGS sequence"/>
</dbReference>
<dbReference type="PANTHER" id="PTHR22916">
    <property type="entry name" value="GLYCOSYLTRANSFERASE"/>
    <property type="match status" value="1"/>
</dbReference>
<dbReference type="OrthoDB" id="396512at2"/>
<dbReference type="GO" id="GO:0016758">
    <property type="term" value="F:hexosyltransferase activity"/>
    <property type="evidence" value="ECO:0007669"/>
    <property type="project" value="UniProtKB-ARBA"/>
</dbReference>
<evidence type="ECO:0000313" key="2">
    <source>
        <dbReference type="EMBL" id="OEG23613.1"/>
    </source>
</evidence>
<dbReference type="AlphaFoldDB" id="A0A1E5HFA7"/>
<proteinExistence type="predicted"/>
<dbReference type="InterPro" id="IPR029044">
    <property type="entry name" value="Nucleotide-diphossugar_trans"/>
</dbReference>
<evidence type="ECO:0000259" key="1">
    <source>
        <dbReference type="Pfam" id="PF00535"/>
    </source>
</evidence>
<feature type="domain" description="Glycosyltransferase 2-like" evidence="1">
    <location>
        <begin position="12"/>
        <end position="181"/>
    </location>
</feature>
<dbReference type="EMBL" id="MIKC01000003">
    <property type="protein sequence ID" value="OEG23613.1"/>
    <property type="molecule type" value="Genomic_DNA"/>
</dbReference>
<sequence>MKDSLGQCPLVSIIMPVYNVGRYLEDSLKSVEKQTYANIQLIIVNDGSTDSSGNIIKRFIKSTKLTNLIYIEQENAGLSEARNTAIKRVDGKYTYFFDSDDILNAKAIKKCVDFMEKENIDLLMFCAEAFIENEHSYQSKYVFRPKQLKSEAVYSKQEYIFKMKNERFSAVWLYLYRTEIIKRNSLCFYPDIYFEDALFTPIAYYYMNTVGFLSDVFVYHRINPQSITMRDDKDEYKVSSYLTVLKELDLFVKMNVADKWLINYYSKQQMFTVREIRNFSILDKVHIRTLCKNYNIGFDVIYELKSRIKKIVRKV</sequence>
<dbReference type="Pfam" id="PF00535">
    <property type="entry name" value="Glycos_transf_2"/>
    <property type="match status" value="1"/>
</dbReference>
<comment type="caution">
    <text evidence="2">The sequence shown here is derived from an EMBL/GenBank/DDBJ whole genome shotgun (WGS) entry which is preliminary data.</text>
</comment>
<dbReference type="SUPFAM" id="SSF53448">
    <property type="entry name" value="Nucleotide-diphospho-sugar transferases"/>
    <property type="match status" value="1"/>
</dbReference>
<dbReference type="PANTHER" id="PTHR22916:SF3">
    <property type="entry name" value="UDP-GLCNAC:BETAGAL BETA-1,3-N-ACETYLGLUCOSAMINYLTRANSFERASE-LIKE PROTEIN 1"/>
    <property type="match status" value="1"/>
</dbReference>
<gene>
    <name evidence="2" type="ORF">BCR24_11310</name>
</gene>
<accession>A0A1E5HFA7</accession>
<dbReference type="CDD" id="cd00761">
    <property type="entry name" value="Glyco_tranf_GTA_type"/>
    <property type="match status" value="1"/>
</dbReference>
<organism evidence="2 3">
    <name type="scientific">Enterococcus ureilyticus</name>
    <dbReference type="NCBI Taxonomy" id="1131292"/>
    <lineage>
        <taxon>Bacteria</taxon>
        <taxon>Bacillati</taxon>
        <taxon>Bacillota</taxon>
        <taxon>Bacilli</taxon>
        <taxon>Lactobacillales</taxon>
        <taxon>Enterococcaceae</taxon>
        <taxon>Enterococcus</taxon>
    </lineage>
</organism>
<keyword evidence="3" id="KW-1185">Reference proteome</keyword>
<dbReference type="InterPro" id="IPR001173">
    <property type="entry name" value="Glyco_trans_2-like"/>
</dbReference>
<evidence type="ECO:0000313" key="3">
    <source>
        <dbReference type="Proteomes" id="UP000094469"/>
    </source>
</evidence>
<dbReference type="Gene3D" id="3.90.550.10">
    <property type="entry name" value="Spore Coat Polysaccharide Biosynthesis Protein SpsA, Chain A"/>
    <property type="match status" value="1"/>
</dbReference>
<protein>
    <recommendedName>
        <fullName evidence="1">Glycosyltransferase 2-like domain-containing protein</fullName>
    </recommendedName>
</protein>
<name>A0A1E5HFA7_9ENTE</name>
<dbReference type="STRING" id="1131292.BCR24_11310"/>
<dbReference type="RefSeq" id="WP_069639087.1">
    <property type="nucleotide sequence ID" value="NZ_JAFBEZ010000010.1"/>
</dbReference>